<reference evidence="3 4" key="1">
    <citation type="submission" date="2023-09" db="EMBL/GenBank/DDBJ databases">
        <title>Pangenome analysis of Batrachochytrium dendrobatidis and related Chytrids.</title>
        <authorList>
            <person name="Yacoub M.N."/>
            <person name="Stajich J.E."/>
            <person name="James T.Y."/>
        </authorList>
    </citation>
    <scope>NUCLEOTIDE SEQUENCE [LARGE SCALE GENOMIC DNA]</scope>
    <source>
        <strain evidence="3 4">JEL0888</strain>
    </source>
</reference>
<name>A0ABR4N1A4_9FUNG</name>
<keyword evidence="1" id="KW-0472">Membrane</keyword>
<keyword evidence="1" id="KW-1133">Transmembrane helix</keyword>
<evidence type="ECO:0000313" key="4">
    <source>
        <dbReference type="Proteomes" id="UP001527925"/>
    </source>
</evidence>
<feature type="domain" description="Cytochrome c oxidase assembly factor 3 mitochondrial coiled-coil" evidence="2">
    <location>
        <begin position="62"/>
        <end position="98"/>
    </location>
</feature>
<dbReference type="EMBL" id="JADGIZ020000048">
    <property type="protein sequence ID" value="KAL2913305.1"/>
    <property type="molecule type" value="Genomic_DNA"/>
</dbReference>
<dbReference type="Pfam" id="PF09813">
    <property type="entry name" value="Coa3_cc"/>
    <property type="match status" value="1"/>
</dbReference>
<sequence length="108" mass="12248">MLSRAAARACVAALPAAARRTPVARLAQRAPLLDQTSINARNNFRLESQMTPEELHALKLEAMRPYRKRNMTLAVGLFAGVGAIFAYTMYMMRPDDFDRIENMDKYKK</sequence>
<protein>
    <recommendedName>
        <fullName evidence="2">Cytochrome c oxidase assembly factor 3 mitochondrial coiled-coil domain-containing protein</fullName>
    </recommendedName>
</protein>
<keyword evidence="4" id="KW-1185">Reference proteome</keyword>
<evidence type="ECO:0000256" key="1">
    <source>
        <dbReference type="SAM" id="Phobius"/>
    </source>
</evidence>
<feature type="transmembrane region" description="Helical" evidence="1">
    <location>
        <begin position="71"/>
        <end position="90"/>
    </location>
</feature>
<proteinExistence type="predicted"/>
<dbReference type="Proteomes" id="UP001527925">
    <property type="component" value="Unassembled WGS sequence"/>
</dbReference>
<evidence type="ECO:0000259" key="2">
    <source>
        <dbReference type="Pfam" id="PF09813"/>
    </source>
</evidence>
<evidence type="ECO:0000313" key="3">
    <source>
        <dbReference type="EMBL" id="KAL2913305.1"/>
    </source>
</evidence>
<dbReference type="InterPro" id="IPR018628">
    <property type="entry name" value="Coa3_CC"/>
</dbReference>
<comment type="caution">
    <text evidence="3">The sequence shown here is derived from an EMBL/GenBank/DDBJ whole genome shotgun (WGS) entry which is preliminary data.</text>
</comment>
<gene>
    <name evidence="3" type="ORF">HK105_207183</name>
</gene>
<keyword evidence="1" id="KW-0812">Transmembrane</keyword>
<accession>A0ABR4N1A4</accession>
<organism evidence="3 4">
    <name type="scientific">Polyrhizophydium stewartii</name>
    <dbReference type="NCBI Taxonomy" id="2732419"/>
    <lineage>
        <taxon>Eukaryota</taxon>
        <taxon>Fungi</taxon>
        <taxon>Fungi incertae sedis</taxon>
        <taxon>Chytridiomycota</taxon>
        <taxon>Chytridiomycota incertae sedis</taxon>
        <taxon>Chytridiomycetes</taxon>
        <taxon>Rhizophydiales</taxon>
        <taxon>Rhizophydiales incertae sedis</taxon>
        <taxon>Polyrhizophydium</taxon>
    </lineage>
</organism>